<gene>
    <name evidence="1" type="ORF">HRJ53_17840</name>
</gene>
<dbReference type="EMBL" id="JACDQQ010001704">
    <property type="protein sequence ID" value="MBA0086847.1"/>
    <property type="molecule type" value="Genomic_DNA"/>
</dbReference>
<name>A0A7V8NT27_9BACT</name>
<organism evidence="1 2">
    <name type="scientific">Candidatus Acidiferrum panamense</name>
    <dbReference type="NCBI Taxonomy" id="2741543"/>
    <lineage>
        <taxon>Bacteria</taxon>
        <taxon>Pseudomonadati</taxon>
        <taxon>Acidobacteriota</taxon>
        <taxon>Terriglobia</taxon>
        <taxon>Candidatus Acidiferrales</taxon>
        <taxon>Candidatus Acidiferrum</taxon>
    </lineage>
</organism>
<accession>A0A7V8NT27</accession>
<dbReference type="Proteomes" id="UP000567293">
    <property type="component" value="Unassembled WGS sequence"/>
</dbReference>
<comment type="caution">
    <text evidence="1">The sequence shown here is derived from an EMBL/GenBank/DDBJ whole genome shotgun (WGS) entry which is preliminary data.</text>
</comment>
<evidence type="ECO:0000313" key="2">
    <source>
        <dbReference type="Proteomes" id="UP000567293"/>
    </source>
</evidence>
<dbReference type="AlphaFoldDB" id="A0A7V8NT27"/>
<evidence type="ECO:0008006" key="3">
    <source>
        <dbReference type="Google" id="ProtNLM"/>
    </source>
</evidence>
<evidence type="ECO:0000313" key="1">
    <source>
        <dbReference type="EMBL" id="MBA0086847.1"/>
    </source>
</evidence>
<sequence>MGLAKAIGGPAFDMNGHMQDRIDERRAAVLLGLPESELRRYSRASGLGHLENDDKGQKVVFTYEELRRLCLLVAQSSK</sequence>
<proteinExistence type="predicted"/>
<keyword evidence="2" id="KW-1185">Reference proteome</keyword>
<reference evidence="1" key="1">
    <citation type="submission" date="2020-06" db="EMBL/GenBank/DDBJ databases">
        <title>Legume-microbial interactions unlock mineral nutrients during tropical forest succession.</title>
        <authorList>
            <person name="Epihov D.Z."/>
        </authorList>
    </citation>
    <scope>NUCLEOTIDE SEQUENCE [LARGE SCALE GENOMIC DNA]</scope>
    <source>
        <strain evidence="1">Pan2503</strain>
    </source>
</reference>
<protein>
    <recommendedName>
        <fullName evidence="3">HTH merR-type domain-containing protein</fullName>
    </recommendedName>
</protein>